<feature type="region of interest" description="Disordered" evidence="3">
    <location>
        <begin position="34"/>
        <end position="83"/>
    </location>
</feature>
<feature type="compositionally biased region" description="Polar residues" evidence="3">
    <location>
        <begin position="59"/>
        <end position="83"/>
    </location>
</feature>
<organism evidence="5 6">
    <name type="scientific">Kwoniella shandongensis</name>
    <dbReference type="NCBI Taxonomy" id="1734106"/>
    <lineage>
        <taxon>Eukaryota</taxon>
        <taxon>Fungi</taxon>
        <taxon>Dikarya</taxon>
        <taxon>Basidiomycota</taxon>
        <taxon>Agaricomycotina</taxon>
        <taxon>Tremellomycetes</taxon>
        <taxon>Tremellales</taxon>
        <taxon>Cryptococcaceae</taxon>
        <taxon>Kwoniella</taxon>
    </lineage>
</organism>
<dbReference type="OrthoDB" id="2270193at2759"/>
<evidence type="ECO:0000313" key="5">
    <source>
        <dbReference type="EMBL" id="WWD22538.1"/>
    </source>
</evidence>
<name>A0A5M6BTA7_9TREE</name>
<dbReference type="AlphaFoldDB" id="A0A5M6BTA7"/>
<feature type="domain" description="C3H1-type" evidence="4">
    <location>
        <begin position="681"/>
        <end position="710"/>
    </location>
</feature>
<dbReference type="Pfam" id="PF25540">
    <property type="entry name" value="DUF7923"/>
    <property type="match status" value="1"/>
</dbReference>
<reference evidence="5" key="2">
    <citation type="submission" date="2024-01" db="EMBL/GenBank/DDBJ databases">
        <title>Comparative genomics of Cryptococcus and Kwoniella reveals pathogenesis evolution and contrasting modes of karyotype evolution via chromosome fusion or intercentromeric recombination.</title>
        <authorList>
            <person name="Coelho M.A."/>
            <person name="David-Palma M."/>
            <person name="Shea T."/>
            <person name="Bowers K."/>
            <person name="McGinley-Smith S."/>
            <person name="Mohammad A.W."/>
            <person name="Gnirke A."/>
            <person name="Yurkov A.M."/>
            <person name="Nowrousian M."/>
            <person name="Sun S."/>
            <person name="Cuomo C.A."/>
            <person name="Heitman J."/>
        </authorList>
    </citation>
    <scope>NUCLEOTIDE SEQUENCE</scope>
    <source>
        <strain evidence="5">CBS 12478</strain>
    </source>
</reference>
<evidence type="ECO:0000256" key="2">
    <source>
        <dbReference type="SAM" id="Coils"/>
    </source>
</evidence>
<feature type="compositionally biased region" description="Low complexity" evidence="3">
    <location>
        <begin position="564"/>
        <end position="573"/>
    </location>
</feature>
<dbReference type="Proteomes" id="UP000322225">
    <property type="component" value="Chromosome 13"/>
</dbReference>
<dbReference type="PANTHER" id="PTHR37543:SF1">
    <property type="entry name" value="CCCH ZINC FINGER DNA BINDING PROTEIN (AFU_ORTHOLOGUE AFUA_5G12760)"/>
    <property type="match status" value="1"/>
</dbReference>
<proteinExistence type="predicted"/>
<keyword evidence="1" id="KW-0862">Zinc</keyword>
<feature type="zinc finger region" description="C3H1-type" evidence="1">
    <location>
        <begin position="681"/>
        <end position="710"/>
    </location>
</feature>
<dbReference type="Pfam" id="PF25543">
    <property type="entry name" value="zf-CCCH_tandem"/>
    <property type="match status" value="1"/>
</dbReference>
<dbReference type="RefSeq" id="XP_031857157.1">
    <property type="nucleotide sequence ID" value="XM_032008560.1"/>
</dbReference>
<dbReference type="InterPro" id="IPR000571">
    <property type="entry name" value="Znf_CCCH"/>
</dbReference>
<feature type="region of interest" description="Disordered" evidence="3">
    <location>
        <begin position="183"/>
        <end position="220"/>
    </location>
</feature>
<dbReference type="GO" id="GO:0008270">
    <property type="term" value="F:zinc ion binding"/>
    <property type="evidence" value="ECO:0007669"/>
    <property type="project" value="UniProtKB-KW"/>
</dbReference>
<dbReference type="EMBL" id="CP144063">
    <property type="protein sequence ID" value="WWD22538.1"/>
    <property type="molecule type" value="Genomic_DNA"/>
</dbReference>
<feature type="coiled-coil region" evidence="2">
    <location>
        <begin position="295"/>
        <end position="322"/>
    </location>
</feature>
<dbReference type="InterPro" id="IPR057654">
    <property type="entry name" value="Znf-CCCH_tandem"/>
</dbReference>
<dbReference type="GeneID" id="43592732"/>
<keyword evidence="1" id="KW-0863">Zinc-finger</keyword>
<gene>
    <name evidence="5" type="ORF">CI109_107031</name>
</gene>
<feature type="compositionally biased region" description="Basic residues" evidence="3">
    <location>
        <begin position="661"/>
        <end position="670"/>
    </location>
</feature>
<dbReference type="KEGG" id="ksn:43592732"/>
<feature type="compositionally biased region" description="Basic and acidic residues" evidence="3">
    <location>
        <begin position="111"/>
        <end position="125"/>
    </location>
</feature>
<reference evidence="5" key="1">
    <citation type="submission" date="2017-08" db="EMBL/GenBank/DDBJ databases">
        <authorList>
            <person name="Cuomo C."/>
            <person name="Billmyre B."/>
            <person name="Heitman J."/>
        </authorList>
    </citation>
    <scope>NUCLEOTIDE SEQUENCE</scope>
    <source>
        <strain evidence="5">CBS 12478</strain>
    </source>
</reference>
<feature type="region of interest" description="Disordered" evidence="3">
    <location>
        <begin position="619"/>
        <end position="677"/>
    </location>
</feature>
<keyword evidence="2" id="KW-0175">Coiled coil</keyword>
<sequence length="774" mass="83145">MFHSDHIEHRTNISSLDSPHSAYNPYGAIGNPLSPPPLTLAPPPGLGYSDLSPLADPFQSRQTHTQNRSPSRDGMTSTNATSHVNGTTAAIDVDSELASLIAQAHQLQLERSSHSGGDEKGDGTRPRSALGGERVPGGGGSAINGHNKLWGDIGSPAIGSVGSVRFDNGLSPWTRETVPADPLLTNHRIGTGRAPIDPAPKTAPLPTFQPFSDPQLPPLTPQPYQAQAQAQVIPNQASLYYASSPNQTFPSPINSIAARSSSTKTLAQSPALSHLDPAALIKAHLEGLSSALSPLLAQSDEVQKLRTEVEIWKAEWVRLNDEKRKLESMLAQSSKAKVGPGFTAVLIDGDGLIFQESLIQSGYAGGQRAAQTLLSALPNLAASSSISDNSNGLEVTVEADGTVTSHSPTDSEGKSSAQSKELGSVIVQVFLNKSGLGTALKQTGLVPNWGVYDLFWQGFSAAHELFTVIDVGGGKEATDTKIREYLKVYARNAQCEMIVLGASHDNGYANILSSLQTESRLSKLLLLKGYSDLAPQLKQYSSRVVSIPDLFRTTRVPTTFSSVAAATPSASTAGQSVPAPKSGKKATEALPEDISETTSEDAIEVFEWKSMSNTKANFKKDKKQIQNGKDGKAYAKKNKFNKSASVGESRDNEEWTETSGKKKKDKKRSKKDKEAADLVRNLDPRPCHTFYLSPWGCKNGDDCAYGHEYDLNDRQLDELARLAKSIICPFAKDDRCKFSDEDCVYGHQCPNGASCVFGDTCRFYELPNGHGELD</sequence>
<accession>A0A5M6BTA7</accession>
<dbReference type="PANTHER" id="PTHR37543">
    <property type="entry name" value="CCCH ZINC FINGER DNA BINDING PROTEIN (AFU_ORTHOLOGUE AFUA_5G12760)"/>
    <property type="match status" value="1"/>
</dbReference>
<evidence type="ECO:0000259" key="4">
    <source>
        <dbReference type="PROSITE" id="PS50103"/>
    </source>
</evidence>
<evidence type="ECO:0000256" key="1">
    <source>
        <dbReference type="PROSITE-ProRule" id="PRU00723"/>
    </source>
</evidence>
<feature type="region of interest" description="Disordered" evidence="3">
    <location>
        <begin position="107"/>
        <end position="140"/>
    </location>
</feature>
<dbReference type="InterPro" id="IPR057683">
    <property type="entry name" value="DUF7923"/>
</dbReference>
<feature type="region of interest" description="Disordered" evidence="3">
    <location>
        <begin position="1"/>
        <end position="20"/>
    </location>
</feature>
<dbReference type="PROSITE" id="PS50103">
    <property type="entry name" value="ZF_C3H1"/>
    <property type="match status" value="1"/>
</dbReference>
<feature type="compositionally biased region" description="Pro residues" evidence="3">
    <location>
        <begin position="34"/>
        <end position="45"/>
    </location>
</feature>
<keyword evidence="6" id="KW-1185">Reference proteome</keyword>
<keyword evidence="1" id="KW-0479">Metal-binding</keyword>
<evidence type="ECO:0000256" key="3">
    <source>
        <dbReference type="SAM" id="MobiDB-lite"/>
    </source>
</evidence>
<feature type="region of interest" description="Disordered" evidence="3">
    <location>
        <begin position="564"/>
        <end position="598"/>
    </location>
</feature>
<protein>
    <recommendedName>
        <fullName evidence="4">C3H1-type domain-containing protein</fullName>
    </recommendedName>
</protein>
<evidence type="ECO:0000313" key="6">
    <source>
        <dbReference type="Proteomes" id="UP000322225"/>
    </source>
</evidence>
<feature type="compositionally biased region" description="Basic and acidic residues" evidence="3">
    <location>
        <begin position="1"/>
        <end position="11"/>
    </location>
</feature>